<dbReference type="Pfam" id="PF01636">
    <property type="entry name" value="APH"/>
    <property type="match status" value="1"/>
</dbReference>
<dbReference type="PANTHER" id="PTHR21310:SF37">
    <property type="entry name" value="AMINOGLYCOSIDE PHOSPHOTRANSFERASE DOMAIN-CONTAINING PROTEIN"/>
    <property type="match status" value="1"/>
</dbReference>
<accession>A0A2H4SAL1</accession>
<dbReference type="PANTHER" id="PTHR21310">
    <property type="entry name" value="AMINOGLYCOSIDE PHOSPHOTRANSFERASE-RELATED-RELATED"/>
    <property type="match status" value="1"/>
</dbReference>
<proteinExistence type="predicted"/>
<sequence length="505" mass="58040">MHTIIDHFTRVPWTTIVLGKLATAWNAVLRFLSSALRFWNRSSITQSCQYPLTYEQQEARNDEFVARINKDAIATLVSRHCGKSCQINDFKRGSFNVCFFVGVLQGDSQWTVRVPIEPAVHDTWGKIQNEVATMQYARDRTTIPLPDVHTWGREALTRDLSTRQAYVILEYVPGRPLNTYSLAKDTRDRRDYVYSQLIDFFAQRRQLELPSAGSLMPDSNGGPDPVIGPFLSRHINELQVQRPKVATPSAPFTSTEDFVLHQLSLIEEAIRLPLGGQSFKDAQREVFALENLRQVLTKSIQVNARNDGPFVLCHLDLRGPNIIVDEDLKFMGILDWEFTGSIPVEHFIPPFWIAGKDLSYATGGEYRTEFTQFRKILLAKSETSDVHRRLAEEWNADLPYGMRLPIAELLHHHSQLLSIFFQAIYPQLFQGPEKEVVAAFFERGENQALALEVQRQFESSEAYTQYLKINNWFEPDDQEEIARAALVQQIEQQMEKLKKFKTTKD</sequence>
<dbReference type="GO" id="GO:0016301">
    <property type="term" value="F:kinase activity"/>
    <property type="evidence" value="ECO:0007669"/>
    <property type="project" value="UniProtKB-KW"/>
</dbReference>
<evidence type="ECO:0000313" key="2">
    <source>
        <dbReference type="EMBL" id="ATY60152.1"/>
    </source>
</evidence>
<dbReference type="InterPro" id="IPR011009">
    <property type="entry name" value="Kinase-like_dom_sf"/>
</dbReference>
<dbReference type="InterPro" id="IPR002575">
    <property type="entry name" value="Aminoglycoside_PTrfase"/>
</dbReference>
<dbReference type="EMBL" id="CP023323">
    <property type="protein sequence ID" value="ATY60152.1"/>
    <property type="molecule type" value="Genomic_DNA"/>
</dbReference>
<protein>
    <submittedName>
        <fullName evidence="2">Kinase-like domain</fullName>
    </submittedName>
</protein>
<keyword evidence="2" id="KW-0808">Transferase</keyword>
<organism evidence="2 3">
    <name type="scientific">Cordyceps militaris</name>
    <name type="common">Caterpillar fungus</name>
    <name type="synonym">Clavaria militaris</name>
    <dbReference type="NCBI Taxonomy" id="73501"/>
    <lineage>
        <taxon>Eukaryota</taxon>
        <taxon>Fungi</taxon>
        <taxon>Dikarya</taxon>
        <taxon>Ascomycota</taxon>
        <taxon>Pezizomycotina</taxon>
        <taxon>Sordariomycetes</taxon>
        <taxon>Hypocreomycetidae</taxon>
        <taxon>Hypocreales</taxon>
        <taxon>Cordycipitaceae</taxon>
        <taxon>Cordyceps</taxon>
    </lineage>
</organism>
<feature type="domain" description="Aminoglycoside phosphotransferase" evidence="1">
    <location>
        <begin position="122"/>
        <end position="343"/>
    </location>
</feature>
<evidence type="ECO:0000313" key="3">
    <source>
        <dbReference type="Proteomes" id="UP000323067"/>
    </source>
</evidence>
<reference evidence="2 3" key="1">
    <citation type="journal article" date="2017" name="BMC Genomics">
        <title>Chromosome level assembly and secondary metabolite potential of the parasitic fungus Cordyceps militaris.</title>
        <authorList>
            <person name="Kramer G.J."/>
            <person name="Nodwell J.R."/>
        </authorList>
    </citation>
    <scope>NUCLEOTIDE SEQUENCE [LARGE SCALE GENOMIC DNA]</scope>
    <source>
        <strain evidence="2 3">ATCC 34164</strain>
    </source>
</reference>
<dbReference type="OrthoDB" id="10003767at2759"/>
<dbReference type="VEuPathDB" id="FungiDB:A9K55_006450"/>
<dbReference type="InterPro" id="IPR051678">
    <property type="entry name" value="AGP_Transferase"/>
</dbReference>
<dbReference type="SUPFAM" id="SSF56112">
    <property type="entry name" value="Protein kinase-like (PK-like)"/>
    <property type="match status" value="1"/>
</dbReference>
<evidence type="ECO:0000259" key="1">
    <source>
        <dbReference type="Pfam" id="PF01636"/>
    </source>
</evidence>
<dbReference type="Gene3D" id="3.90.1200.10">
    <property type="match status" value="1"/>
</dbReference>
<dbReference type="VEuPathDB" id="FungiDB:CCM_02466"/>
<keyword evidence="2" id="KW-0418">Kinase</keyword>
<dbReference type="Proteomes" id="UP000323067">
    <property type="component" value="Chromosome vi"/>
</dbReference>
<dbReference type="AlphaFoldDB" id="A0A2H4SAL1"/>
<name>A0A2H4SAL1_CORMI</name>
<gene>
    <name evidence="2" type="ORF">A9K55_006450</name>
</gene>